<evidence type="ECO:0000259" key="24">
    <source>
        <dbReference type="PROSITE" id="PS50109"/>
    </source>
</evidence>
<dbReference type="PROSITE" id="PS50109">
    <property type="entry name" value="HIS_KIN"/>
    <property type="match status" value="1"/>
</dbReference>
<evidence type="ECO:0000256" key="21">
    <source>
        <dbReference type="ARBA" id="ARBA00030800"/>
    </source>
</evidence>
<dbReference type="SUPFAM" id="SSF55874">
    <property type="entry name" value="ATPase domain of HSP90 chaperone/DNA topoisomerase II/histidine kinase"/>
    <property type="match status" value="1"/>
</dbReference>
<dbReference type="SMART" id="SM00387">
    <property type="entry name" value="HATPase_c"/>
    <property type="match status" value="1"/>
</dbReference>
<dbReference type="OrthoDB" id="9781904at2"/>
<keyword evidence="8" id="KW-0004">4Fe-4S</keyword>
<evidence type="ECO:0000256" key="23">
    <source>
        <dbReference type="SAM" id="Phobius"/>
    </source>
</evidence>
<comment type="subcellular location">
    <subcellularLocation>
        <location evidence="4">Cell membrane</location>
        <topology evidence="4">Multi-pass membrane protein</topology>
    </subcellularLocation>
    <subcellularLocation>
        <location evidence="3">Cytoplasm</location>
    </subcellularLocation>
</comment>
<dbReference type="GO" id="GO:0005886">
    <property type="term" value="C:plasma membrane"/>
    <property type="evidence" value="ECO:0007669"/>
    <property type="project" value="UniProtKB-SubCell"/>
</dbReference>
<feature type="domain" description="Histidine kinase" evidence="24">
    <location>
        <begin position="448"/>
        <end position="536"/>
    </location>
</feature>
<keyword evidence="19 23" id="KW-0472">Membrane</keyword>
<dbReference type="SUPFAM" id="SSF158472">
    <property type="entry name" value="HAMP domain-like"/>
    <property type="match status" value="1"/>
</dbReference>
<evidence type="ECO:0000256" key="15">
    <source>
        <dbReference type="ARBA" id="ARBA00022989"/>
    </source>
</evidence>
<evidence type="ECO:0000313" key="26">
    <source>
        <dbReference type="EMBL" id="SMX54216.1"/>
    </source>
</evidence>
<keyword evidence="17" id="KW-0902">Two-component regulatory system</keyword>
<evidence type="ECO:0000256" key="12">
    <source>
        <dbReference type="ARBA" id="ARBA00022692"/>
    </source>
</evidence>
<comment type="catalytic activity">
    <reaction evidence="1">
        <text>ATP + protein L-histidine = ADP + protein N-phospho-L-histidine.</text>
        <dbReference type="EC" id="2.7.13.3"/>
    </reaction>
</comment>
<comment type="function">
    <text evidence="20">Member of the two-component regulatory system NreB/NreC involved in the control of dissimilatory nitrate/nitrite reduction in response to oxygen. NreB functions as a direct oxygen sensor histidine kinase which is autophosphorylated, in the absence of oxygen, probably at the conserved histidine residue, and transfers its phosphate group probably to a conserved aspartate residue of NreC. NreB/NreC activates the expression of the nitrate (narGHJI) and nitrite (nir) reductase operons, as well as the putative nitrate transporter gene narT.</text>
</comment>
<keyword evidence="15 23" id="KW-1133">Transmembrane helix</keyword>
<evidence type="ECO:0000256" key="17">
    <source>
        <dbReference type="ARBA" id="ARBA00023012"/>
    </source>
</evidence>
<dbReference type="InterPro" id="IPR003660">
    <property type="entry name" value="HAMP_dom"/>
</dbReference>
<dbReference type="PANTHER" id="PTHR24421">
    <property type="entry name" value="NITRATE/NITRITE SENSOR PROTEIN NARX-RELATED"/>
    <property type="match status" value="1"/>
</dbReference>
<dbReference type="GO" id="GO:0005737">
    <property type="term" value="C:cytoplasm"/>
    <property type="evidence" value="ECO:0007669"/>
    <property type="project" value="UniProtKB-SubCell"/>
</dbReference>
<dbReference type="PROSITE" id="PS50885">
    <property type="entry name" value="HAMP"/>
    <property type="match status" value="1"/>
</dbReference>
<dbReference type="InterPro" id="IPR036890">
    <property type="entry name" value="HATPase_C_sf"/>
</dbReference>
<evidence type="ECO:0000256" key="9">
    <source>
        <dbReference type="ARBA" id="ARBA00022490"/>
    </source>
</evidence>
<dbReference type="AlphaFoldDB" id="A0A1Y6K3T3"/>
<evidence type="ECO:0000256" key="7">
    <source>
        <dbReference type="ARBA" id="ARBA00022475"/>
    </source>
</evidence>
<feature type="transmembrane region" description="Helical" evidence="23">
    <location>
        <begin position="37"/>
        <end position="64"/>
    </location>
</feature>
<feature type="coiled-coil region" evidence="22">
    <location>
        <begin position="309"/>
        <end position="339"/>
    </location>
</feature>
<dbReference type="Pfam" id="PF07730">
    <property type="entry name" value="HisKA_3"/>
    <property type="match status" value="1"/>
</dbReference>
<proteinExistence type="predicted"/>
<dbReference type="PRINTS" id="PR00344">
    <property type="entry name" value="BCTRLSENSOR"/>
</dbReference>
<evidence type="ECO:0000256" key="20">
    <source>
        <dbReference type="ARBA" id="ARBA00024827"/>
    </source>
</evidence>
<evidence type="ECO:0000256" key="5">
    <source>
        <dbReference type="ARBA" id="ARBA00012438"/>
    </source>
</evidence>
<evidence type="ECO:0000256" key="6">
    <source>
        <dbReference type="ARBA" id="ARBA00017322"/>
    </source>
</evidence>
<evidence type="ECO:0000256" key="14">
    <source>
        <dbReference type="ARBA" id="ARBA00022777"/>
    </source>
</evidence>
<dbReference type="Pfam" id="PF00672">
    <property type="entry name" value="HAMP"/>
    <property type="match status" value="1"/>
</dbReference>
<feature type="transmembrane region" description="Helical" evidence="23">
    <location>
        <begin position="248"/>
        <end position="273"/>
    </location>
</feature>
<keyword evidence="12 23" id="KW-0812">Transmembrane</keyword>
<dbReference type="KEGG" id="abat:CFX1CAM_1151"/>
<dbReference type="EMBL" id="LT859958">
    <property type="protein sequence ID" value="SMX54216.1"/>
    <property type="molecule type" value="Genomic_DNA"/>
</dbReference>
<evidence type="ECO:0000313" key="27">
    <source>
        <dbReference type="Proteomes" id="UP000195514"/>
    </source>
</evidence>
<evidence type="ECO:0000256" key="18">
    <source>
        <dbReference type="ARBA" id="ARBA00023014"/>
    </source>
</evidence>
<dbReference type="GO" id="GO:0046872">
    <property type="term" value="F:metal ion binding"/>
    <property type="evidence" value="ECO:0007669"/>
    <property type="project" value="UniProtKB-KW"/>
</dbReference>
<evidence type="ECO:0000256" key="10">
    <source>
        <dbReference type="ARBA" id="ARBA00022553"/>
    </source>
</evidence>
<evidence type="ECO:0000256" key="3">
    <source>
        <dbReference type="ARBA" id="ARBA00004496"/>
    </source>
</evidence>
<dbReference type="InterPro" id="IPR004358">
    <property type="entry name" value="Sig_transdc_His_kin-like_C"/>
</dbReference>
<gene>
    <name evidence="26" type="ORF">CFX1CAM_1151</name>
</gene>
<keyword evidence="9" id="KW-0963">Cytoplasm</keyword>
<keyword evidence="22" id="KW-0175">Coiled coil</keyword>
<evidence type="ECO:0000259" key="25">
    <source>
        <dbReference type="PROSITE" id="PS50885"/>
    </source>
</evidence>
<dbReference type="CDD" id="cd06225">
    <property type="entry name" value="HAMP"/>
    <property type="match status" value="1"/>
</dbReference>
<dbReference type="InterPro" id="IPR003594">
    <property type="entry name" value="HATPase_dom"/>
</dbReference>
<keyword evidence="14 26" id="KW-0418">Kinase</keyword>
<evidence type="ECO:0000256" key="11">
    <source>
        <dbReference type="ARBA" id="ARBA00022679"/>
    </source>
</evidence>
<evidence type="ECO:0000256" key="2">
    <source>
        <dbReference type="ARBA" id="ARBA00001966"/>
    </source>
</evidence>
<dbReference type="GO" id="GO:0051539">
    <property type="term" value="F:4 iron, 4 sulfur cluster binding"/>
    <property type="evidence" value="ECO:0007669"/>
    <property type="project" value="UniProtKB-KW"/>
</dbReference>
<dbReference type="InterPro" id="IPR050482">
    <property type="entry name" value="Sensor_HK_TwoCompSys"/>
</dbReference>
<comment type="cofactor">
    <cofactor evidence="2">
        <name>[4Fe-4S] cluster</name>
        <dbReference type="ChEBI" id="CHEBI:49883"/>
    </cofactor>
</comment>
<dbReference type="GO" id="GO:0000155">
    <property type="term" value="F:phosphorelay sensor kinase activity"/>
    <property type="evidence" value="ECO:0007669"/>
    <property type="project" value="InterPro"/>
</dbReference>
<reference evidence="27" key="1">
    <citation type="submission" date="2017-05" db="EMBL/GenBank/DDBJ databases">
        <authorList>
            <person name="Kirkegaard R."/>
            <person name="Mcilroy J S."/>
        </authorList>
    </citation>
    <scope>NUCLEOTIDE SEQUENCE [LARGE SCALE GENOMIC DNA]</scope>
</reference>
<dbReference type="InterPro" id="IPR005467">
    <property type="entry name" value="His_kinase_dom"/>
</dbReference>
<dbReference type="EC" id="2.7.13.3" evidence="5"/>
<evidence type="ECO:0000256" key="13">
    <source>
        <dbReference type="ARBA" id="ARBA00022723"/>
    </source>
</evidence>
<dbReference type="Pfam" id="PF02518">
    <property type="entry name" value="HATPase_c"/>
    <property type="match status" value="1"/>
</dbReference>
<evidence type="ECO:0000256" key="4">
    <source>
        <dbReference type="ARBA" id="ARBA00004651"/>
    </source>
</evidence>
<protein>
    <recommendedName>
        <fullName evidence="6">Oxygen sensor histidine kinase NreB</fullName>
        <ecNumber evidence="5">2.7.13.3</ecNumber>
    </recommendedName>
    <alternativeName>
        <fullName evidence="21">Nitrogen regulation protein B</fullName>
    </alternativeName>
</protein>
<dbReference type="CDD" id="cd16917">
    <property type="entry name" value="HATPase_UhpB-NarQ-NarX-like"/>
    <property type="match status" value="1"/>
</dbReference>
<dbReference type="Proteomes" id="UP000195514">
    <property type="component" value="Chromosome I"/>
</dbReference>
<organism evidence="26 27">
    <name type="scientific">Candidatus Brevifilum fermentans</name>
    <dbReference type="NCBI Taxonomy" id="1986204"/>
    <lineage>
        <taxon>Bacteria</taxon>
        <taxon>Bacillati</taxon>
        <taxon>Chloroflexota</taxon>
        <taxon>Anaerolineae</taxon>
        <taxon>Anaerolineales</taxon>
        <taxon>Anaerolineaceae</taxon>
        <taxon>Candidatus Brevifilum</taxon>
    </lineage>
</organism>
<keyword evidence="10" id="KW-0597">Phosphoprotein</keyword>
<dbReference type="Gene3D" id="6.10.340.10">
    <property type="match status" value="1"/>
</dbReference>
<dbReference type="Gene3D" id="3.30.565.10">
    <property type="entry name" value="Histidine kinase-like ATPase, C-terminal domain"/>
    <property type="match status" value="1"/>
</dbReference>
<dbReference type="InterPro" id="IPR011712">
    <property type="entry name" value="Sig_transdc_His_kin_sub3_dim/P"/>
</dbReference>
<evidence type="ECO:0000256" key="19">
    <source>
        <dbReference type="ARBA" id="ARBA00023136"/>
    </source>
</evidence>
<keyword evidence="27" id="KW-1185">Reference proteome</keyword>
<dbReference type="SMART" id="SM00304">
    <property type="entry name" value="HAMP"/>
    <property type="match status" value="1"/>
</dbReference>
<dbReference type="Gene3D" id="1.20.5.1930">
    <property type="match status" value="1"/>
</dbReference>
<dbReference type="PANTHER" id="PTHR24421:SF37">
    <property type="entry name" value="SENSOR HISTIDINE KINASE NARS"/>
    <property type="match status" value="1"/>
</dbReference>
<accession>A0A1Y6K3T3</accession>
<name>A0A1Y6K3T3_9CHLR</name>
<keyword evidence="11" id="KW-0808">Transferase</keyword>
<sequence>MKKSEKLTKADQKKHNPNAPFRNIFSIFRSLRWRMTLSYTIVTISALLVVELIVMIILMSYFVLSIDLTPETLVANLREEWTPMMQHFFSSEPPDVDGARKYLEDVQGTVIRTRPLLVFGSLQLEMRVKDFLHFYYLLNDRTLVYAIPSGIVSEEDLGKKIPYDYLPGLDRPLRAALQGEEDQNLLYEIVEPGHRIIGAIPVFRFEPTDVGYVTVPVESLLDIERNLVGIVVFTTKHFPWQFLPLGQLILYIGRSLLIITLFAGLIGSVFGLWTAKGLTRRLTHVSQAAHDWARGDFSVSIRDTSKDEIGKLTSDLNLMAKQLENLMDRRQELTILEERNRLARDLHDSVKQQAFAASAQLAAARVHMNAHPEKAYEQLKEAELLIEKVRQELTDLILELRPVEIKGKGLVVAAENFISDWRRRNEISIEFDVWGEEHILPLDAQKSIFRILQEALANVLWHSQAKLVRVSFDFRSYILVVIIEDDGKGFVVEQRRGEGMGLDFMKERAALIGGELIISSFPGRGTSIVLRYPYPVAEI</sequence>
<keyword evidence="18" id="KW-0411">Iron-sulfur</keyword>
<evidence type="ECO:0000256" key="1">
    <source>
        <dbReference type="ARBA" id="ARBA00000085"/>
    </source>
</evidence>
<evidence type="ECO:0000256" key="22">
    <source>
        <dbReference type="SAM" id="Coils"/>
    </source>
</evidence>
<feature type="domain" description="HAMP" evidence="25">
    <location>
        <begin position="276"/>
        <end position="328"/>
    </location>
</feature>
<evidence type="ECO:0000256" key="16">
    <source>
        <dbReference type="ARBA" id="ARBA00023004"/>
    </source>
</evidence>
<dbReference type="GO" id="GO:0046983">
    <property type="term" value="F:protein dimerization activity"/>
    <property type="evidence" value="ECO:0007669"/>
    <property type="project" value="InterPro"/>
</dbReference>
<keyword evidence="16" id="KW-0408">Iron</keyword>
<evidence type="ECO:0000256" key="8">
    <source>
        <dbReference type="ARBA" id="ARBA00022485"/>
    </source>
</evidence>
<keyword evidence="13" id="KW-0479">Metal-binding</keyword>
<keyword evidence="7" id="KW-1003">Cell membrane</keyword>